<gene>
    <name evidence="2" type="ORF">ACFSRZ_14070</name>
</gene>
<sequence>MSFGGAVSAMVTALKNNKRDRKSALKKLKDSGVEYSGKTELHFENQASPAELEKIRKRVKEENRKIVIRNMIIMVVLMAIAIFFIGFVKF</sequence>
<keyword evidence="1" id="KW-0812">Transmembrane</keyword>
<accession>A0ABW5LX02</accession>
<dbReference type="EMBL" id="JBHULH010000011">
    <property type="protein sequence ID" value="MFD2568499.1"/>
    <property type="molecule type" value="Genomic_DNA"/>
</dbReference>
<protein>
    <submittedName>
        <fullName evidence="2">Uncharacterized protein</fullName>
    </submittedName>
</protein>
<evidence type="ECO:0000256" key="1">
    <source>
        <dbReference type="SAM" id="Phobius"/>
    </source>
</evidence>
<dbReference type="Proteomes" id="UP001597508">
    <property type="component" value="Unassembled WGS sequence"/>
</dbReference>
<keyword evidence="1" id="KW-1133">Transmembrane helix</keyword>
<evidence type="ECO:0000313" key="3">
    <source>
        <dbReference type="Proteomes" id="UP001597508"/>
    </source>
</evidence>
<keyword evidence="3" id="KW-1185">Reference proteome</keyword>
<dbReference type="RefSeq" id="WP_379667205.1">
    <property type="nucleotide sequence ID" value="NZ_JBHULH010000011.1"/>
</dbReference>
<proteinExistence type="predicted"/>
<organism evidence="2 3">
    <name type="scientific">Pseudotenacibaculum haliotis</name>
    <dbReference type="NCBI Taxonomy" id="1862138"/>
    <lineage>
        <taxon>Bacteria</taxon>
        <taxon>Pseudomonadati</taxon>
        <taxon>Bacteroidota</taxon>
        <taxon>Flavobacteriia</taxon>
        <taxon>Flavobacteriales</taxon>
        <taxon>Flavobacteriaceae</taxon>
        <taxon>Pseudotenacibaculum</taxon>
    </lineage>
</organism>
<keyword evidence="1" id="KW-0472">Membrane</keyword>
<evidence type="ECO:0000313" key="2">
    <source>
        <dbReference type="EMBL" id="MFD2568499.1"/>
    </source>
</evidence>
<name>A0ABW5LX02_9FLAO</name>
<feature type="transmembrane region" description="Helical" evidence="1">
    <location>
        <begin position="66"/>
        <end position="88"/>
    </location>
</feature>
<reference evidence="3" key="1">
    <citation type="journal article" date="2019" name="Int. J. Syst. Evol. Microbiol.">
        <title>The Global Catalogue of Microorganisms (GCM) 10K type strain sequencing project: providing services to taxonomists for standard genome sequencing and annotation.</title>
        <authorList>
            <consortium name="The Broad Institute Genomics Platform"/>
            <consortium name="The Broad Institute Genome Sequencing Center for Infectious Disease"/>
            <person name="Wu L."/>
            <person name="Ma J."/>
        </authorList>
    </citation>
    <scope>NUCLEOTIDE SEQUENCE [LARGE SCALE GENOMIC DNA]</scope>
    <source>
        <strain evidence="3">KCTC 52127</strain>
    </source>
</reference>
<comment type="caution">
    <text evidence="2">The sequence shown here is derived from an EMBL/GenBank/DDBJ whole genome shotgun (WGS) entry which is preliminary data.</text>
</comment>